<keyword evidence="4 6" id="KW-0501">Molybdenum cofactor biosynthesis</keyword>
<dbReference type="EMBL" id="CP024988">
    <property type="protein sequence ID" value="AWT25441.1"/>
    <property type="molecule type" value="Genomic_DNA"/>
</dbReference>
<feature type="binding site" evidence="6">
    <location>
        <begin position="125"/>
        <end position="127"/>
    </location>
    <ligand>
        <name>substrate</name>
    </ligand>
</feature>
<comment type="catalytic activity">
    <reaction evidence="1 6">
        <text>(8S)-3',8-cyclo-7,8-dihydroguanosine 5'-triphosphate = cyclic pyranopterin phosphate + diphosphate</text>
        <dbReference type="Rhea" id="RHEA:49580"/>
        <dbReference type="ChEBI" id="CHEBI:33019"/>
        <dbReference type="ChEBI" id="CHEBI:59648"/>
        <dbReference type="ChEBI" id="CHEBI:131766"/>
        <dbReference type="EC" id="4.6.1.17"/>
    </reaction>
</comment>
<comment type="pathway">
    <text evidence="2 6">Cofactor biosynthesis; molybdopterin biosynthesis.</text>
</comment>
<comment type="subunit">
    <text evidence="6">Homohexamer; trimer of dimers.</text>
</comment>
<evidence type="ECO:0000256" key="2">
    <source>
        <dbReference type="ARBA" id="ARBA00005046"/>
    </source>
</evidence>
<dbReference type="UniPathway" id="UPA00344"/>
<dbReference type="Pfam" id="PF01967">
    <property type="entry name" value="MoaC"/>
    <property type="match status" value="1"/>
</dbReference>
<evidence type="ECO:0000256" key="3">
    <source>
        <dbReference type="ARBA" id="ARBA00012575"/>
    </source>
</evidence>
<feature type="region of interest" description="Disordered" evidence="7">
    <location>
        <begin position="1"/>
        <end position="58"/>
    </location>
</feature>
<organism evidence="9 10">
    <name type="scientific">Corynebacterium provencense</name>
    <dbReference type="NCBI Taxonomy" id="1737425"/>
    <lineage>
        <taxon>Bacteria</taxon>
        <taxon>Bacillati</taxon>
        <taxon>Actinomycetota</taxon>
        <taxon>Actinomycetes</taxon>
        <taxon>Mycobacteriales</taxon>
        <taxon>Corynebacteriaceae</taxon>
        <taxon>Corynebacterium</taxon>
    </lineage>
</organism>
<dbReference type="KEGG" id="cpre:Csp1_06290"/>
<sequence>MADPTADLSLSDVTSGEPGRPGRPGDPGVPGGTAVSRTVSGAPDDRGTGGLTHVREDGSAHMVDVTGKNETSRTAVATGRVRTRPDVLDMVFADDSEGLPKGDALPVARVAGIMGAKKTPEIIPLCHPLPLGKITVDFRREDAATHGADAVRIRASVKTRGVTGVEMEALTAVTTAALTVYDMIKAVDRHGVIDDVRVLAKSGGKSGSWDVRDAPADGWGDGSVSGPTDGPVSGPVSGPHGEGA</sequence>
<evidence type="ECO:0000256" key="4">
    <source>
        <dbReference type="ARBA" id="ARBA00023150"/>
    </source>
</evidence>
<evidence type="ECO:0000256" key="6">
    <source>
        <dbReference type="HAMAP-Rule" id="MF_01224"/>
    </source>
</evidence>
<dbReference type="EC" id="4.6.1.17" evidence="3 6"/>
<dbReference type="PANTHER" id="PTHR22960">
    <property type="entry name" value="MOLYBDOPTERIN COFACTOR SYNTHESIS PROTEIN A"/>
    <property type="match status" value="1"/>
</dbReference>
<dbReference type="InterPro" id="IPR050105">
    <property type="entry name" value="MoCo_biosynth_MoaA/MoaC"/>
</dbReference>
<proteinExistence type="inferred from homology"/>
<dbReference type="GO" id="GO:0061799">
    <property type="term" value="F:cyclic pyranopterin monophosphate synthase activity"/>
    <property type="evidence" value="ECO:0007669"/>
    <property type="project" value="UniProtKB-UniRule"/>
</dbReference>
<feature type="compositionally biased region" description="Low complexity" evidence="7">
    <location>
        <begin position="222"/>
        <end position="244"/>
    </location>
</feature>
<dbReference type="InterPro" id="IPR036522">
    <property type="entry name" value="MoaC_sf"/>
</dbReference>
<feature type="region of interest" description="Disordered" evidence="7">
    <location>
        <begin position="202"/>
        <end position="244"/>
    </location>
</feature>
<feature type="compositionally biased region" description="Basic and acidic residues" evidence="7">
    <location>
        <begin position="43"/>
        <end position="58"/>
    </location>
</feature>
<dbReference type="Proteomes" id="UP000247696">
    <property type="component" value="Chromosome"/>
</dbReference>
<feature type="binding site" evidence="6">
    <location>
        <begin position="167"/>
        <end position="168"/>
    </location>
    <ligand>
        <name>substrate</name>
    </ligand>
</feature>
<feature type="domain" description="Molybdopterin cofactor biosynthesis C (MoaC)" evidence="8">
    <location>
        <begin position="62"/>
        <end position="204"/>
    </location>
</feature>
<dbReference type="NCBIfam" id="NF006870">
    <property type="entry name" value="PRK09364.1"/>
    <property type="match status" value="1"/>
</dbReference>
<keyword evidence="10" id="KW-1185">Reference proteome</keyword>
<comment type="function">
    <text evidence="6">Catalyzes the conversion of (8S)-3',8-cyclo-7,8-dihydroguanosine 5'-triphosphate to cyclic pyranopterin monophosphate (cPMP).</text>
</comment>
<dbReference type="InterPro" id="IPR002820">
    <property type="entry name" value="Mopterin_CF_biosynth-C_dom"/>
</dbReference>
<keyword evidence="5 6" id="KW-0456">Lyase</keyword>
<reference evidence="10" key="1">
    <citation type="submission" date="2017-11" db="EMBL/GenBank/DDBJ databases">
        <title>Otitis media/interna in a cat caused by the recently described species Corynebacterium provencense.</title>
        <authorList>
            <person name="Kittl S."/>
            <person name="Brodard I."/>
            <person name="Rychener L."/>
            <person name="Jores J."/>
            <person name="Roosje P."/>
            <person name="Gobeli Brawand S."/>
        </authorList>
    </citation>
    <scope>NUCLEOTIDE SEQUENCE [LARGE SCALE GENOMIC DNA]</scope>
    <source>
        <strain evidence="10">17KM38</strain>
    </source>
</reference>
<dbReference type="InterPro" id="IPR023045">
    <property type="entry name" value="MoaC"/>
</dbReference>
<protein>
    <recommendedName>
        <fullName evidence="3 6">Cyclic pyranopterin monophosphate synthase</fullName>
        <ecNumber evidence="3 6">4.6.1.17</ecNumber>
    </recommendedName>
    <alternativeName>
        <fullName evidence="6">Molybdenum cofactor biosynthesis protein C</fullName>
    </alternativeName>
</protein>
<dbReference type="Gene3D" id="3.30.70.640">
    <property type="entry name" value="Molybdopterin cofactor biosynthesis C (MoaC) domain"/>
    <property type="match status" value="1"/>
</dbReference>
<evidence type="ECO:0000256" key="7">
    <source>
        <dbReference type="SAM" id="MobiDB-lite"/>
    </source>
</evidence>
<evidence type="ECO:0000259" key="8">
    <source>
        <dbReference type="Pfam" id="PF01967"/>
    </source>
</evidence>
<dbReference type="GO" id="GO:0006777">
    <property type="term" value="P:Mo-molybdopterin cofactor biosynthetic process"/>
    <property type="evidence" value="ECO:0007669"/>
    <property type="project" value="UniProtKB-UniRule"/>
</dbReference>
<evidence type="ECO:0000256" key="5">
    <source>
        <dbReference type="ARBA" id="ARBA00023239"/>
    </source>
</evidence>
<gene>
    <name evidence="9" type="primary">moaC2</name>
    <name evidence="6" type="synonym">moaC</name>
    <name evidence="9" type="ORF">Csp1_06290</name>
</gene>
<comment type="similarity">
    <text evidence="6">Belongs to the MoaC family.</text>
</comment>
<dbReference type="STRING" id="1737425.GCA_900049755_00746"/>
<feature type="active site" evidence="6">
    <location>
        <position position="182"/>
    </location>
</feature>
<dbReference type="InterPro" id="IPR047594">
    <property type="entry name" value="MoaC_bact/euk"/>
</dbReference>
<evidence type="ECO:0000313" key="10">
    <source>
        <dbReference type="Proteomes" id="UP000247696"/>
    </source>
</evidence>
<dbReference type="NCBIfam" id="TIGR00581">
    <property type="entry name" value="moaC"/>
    <property type="match status" value="1"/>
</dbReference>
<dbReference type="AlphaFoldDB" id="A0A2Z3YPM2"/>
<name>A0A2Z3YPM2_9CORY</name>
<accession>A0A2Z3YPM2</accession>
<dbReference type="SUPFAM" id="SSF55040">
    <property type="entry name" value="Molybdenum cofactor biosynthesis protein C, MoaC"/>
    <property type="match status" value="1"/>
</dbReference>
<evidence type="ECO:0000256" key="1">
    <source>
        <dbReference type="ARBA" id="ARBA00001637"/>
    </source>
</evidence>
<dbReference type="CDD" id="cd01420">
    <property type="entry name" value="MoaC_PE"/>
    <property type="match status" value="1"/>
</dbReference>
<dbReference type="HAMAP" id="MF_01224_B">
    <property type="entry name" value="MoaC_B"/>
    <property type="match status" value="1"/>
</dbReference>
<evidence type="ECO:0000313" key="9">
    <source>
        <dbReference type="EMBL" id="AWT25441.1"/>
    </source>
</evidence>